<reference evidence="1 2" key="1">
    <citation type="journal article" date="2018" name="Nat. Ecol. Evol.">
        <title>Pezizomycetes genomes reveal the molecular basis of ectomycorrhizal truffle lifestyle.</title>
        <authorList>
            <person name="Murat C."/>
            <person name="Payen T."/>
            <person name="Noel B."/>
            <person name="Kuo A."/>
            <person name="Morin E."/>
            <person name="Chen J."/>
            <person name="Kohler A."/>
            <person name="Krizsan K."/>
            <person name="Balestrini R."/>
            <person name="Da Silva C."/>
            <person name="Montanini B."/>
            <person name="Hainaut M."/>
            <person name="Levati E."/>
            <person name="Barry K.W."/>
            <person name="Belfiori B."/>
            <person name="Cichocki N."/>
            <person name="Clum A."/>
            <person name="Dockter R.B."/>
            <person name="Fauchery L."/>
            <person name="Guy J."/>
            <person name="Iotti M."/>
            <person name="Le Tacon F."/>
            <person name="Lindquist E.A."/>
            <person name="Lipzen A."/>
            <person name="Malagnac F."/>
            <person name="Mello A."/>
            <person name="Molinier V."/>
            <person name="Miyauchi S."/>
            <person name="Poulain J."/>
            <person name="Riccioni C."/>
            <person name="Rubini A."/>
            <person name="Sitrit Y."/>
            <person name="Splivallo R."/>
            <person name="Traeger S."/>
            <person name="Wang M."/>
            <person name="Zifcakova L."/>
            <person name="Wipf D."/>
            <person name="Zambonelli A."/>
            <person name="Paolocci F."/>
            <person name="Nowrousian M."/>
            <person name="Ottonello S."/>
            <person name="Baldrian P."/>
            <person name="Spatafora J.W."/>
            <person name="Henrissat B."/>
            <person name="Nagy L.G."/>
            <person name="Aury J.M."/>
            <person name="Wincker P."/>
            <person name="Grigoriev I.V."/>
            <person name="Bonfante P."/>
            <person name="Martin F.M."/>
        </authorList>
    </citation>
    <scope>NUCLEOTIDE SEQUENCE [LARGE SCALE GENOMIC DNA]</scope>
    <source>
        <strain evidence="1 2">120613-1</strain>
    </source>
</reference>
<protein>
    <submittedName>
        <fullName evidence="1">Uncharacterized protein</fullName>
    </submittedName>
</protein>
<keyword evidence="2" id="KW-1185">Reference proteome</keyword>
<dbReference type="EMBL" id="ML120373">
    <property type="protein sequence ID" value="RPB01405.1"/>
    <property type="molecule type" value="Genomic_DNA"/>
</dbReference>
<dbReference type="Proteomes" id="UP000276215">
    <property type="component" value="Unassembled WGS sequence"/>
</dbReference>
<organism evidence="1 2">
    <name type="scientific">Choiromyces venosus 120613-1</name>
    <dbReference type="NCBI Taxonomy" id="1336337"/>
    <lineage>
        <taxon>Eukaryota</taxon>
        <taxon>Fungi</taxon>
        <taxon>Dikarya</taxon>
        <taxon>Ascomycota</taxon>
        <taxon>Pezizomycotina</taxon>
        <taxon>Pezizomycetes</taxon>
        <taxon>Pezizales</taxon>
        <taxon>Tuberaceae</taxon>
        <taxon>Choiromyces</taxon>
    </lineage>
</organism>
<name>A0A3N4K658_9PEZI</name>
<sequence length="287" mass="31684">MSRLYNEPWTGTKWCTIPSLQSSLYIHGDGQRVWFGGVVELHFSALHIPPTLTVFGTVCGQVEVIQDSIVTIHLKVLPLKQINYHVFLAPINTESLHQPDLPLYSSKLLIQCYQPTNIYLPPHKCVTIACLSANNSITPTPEVNPTAQFELITNDELAQLFPVPASKLIQQVIGSNIPLQLVNIALWQDGMSGNQTKKWNPHEVILLSFPGLHNQNENQKGKNGLRILSVAKDISGVSLLDPMMNETKQLQRGIIGYDANNKNSVIITGSLLMIKGDNPASSTLANH</sequence>
<dbReference type="AlphaFoldDB" id="A0A3N4K658"/>
<gene>
    <name evidence="1" type="ORF">L873DRAFT_1788302</name>
</gene>
<proteinExistence type="predicted"/>
<evidence type="ECO:0000313" key="2">
    <source>
        <dbReference type="Proteomes" id="UP000276215"/>
    </source>
</evidence>
<accession>A0A3N4K658</accession>
<dbReference type="OrthoDB" id="2288618at2759"/>
<evidence type="ECO:0000313" key="1">
    <source>
        <dbReference type="EMBL" id="RPB01405.1"/>
    </source>
</evidence>